<feature type="non-terminal residue" evidence="1">
    <location>
        <position position="1"/>
    </location>
</feature>
<name>A0A2R6NV20_9APHY</name>
<comment type="caution">
    <text evidence="1">The sequence shown here is derived from an EMBL/GenBank/DDBJ whole genome shotgun (WGS) entry which is preliminary data.</text>
</comment>
<reference evidence="1 2" key="1">
    <citation type="submission" date="2018-02" db="EMBL/GenBank/DDBJ databases">
        <title>Genome sequence of the basidiomycete white-rot fungus Phlebia centrifuga.</title>
        <authorList>
            <person name="Granchi Z."/>
            <person name="Peng M."/>
            <person name="de Vries R.P."/>
            <person name="Hilden K."/>
            <person name="Makela M.R."/>
            <person name="Grigoriev I."/>
            <person name="Riley R."/>
        </authorList>
    </citation>
    <scope>NUCLEOTIDE SEQUENCE [LARGE SCALE GENOMIC DNA]</scope>
    <source>
        <strain evidence="1 2">FBCC195</strain>
    </source>
</reference>
<evidence type="ECO:0000313" key="2">
    <source>
        <dbReference type="Proteomes" id="UP000186601"/>
    </source>
</evidence>
<proteinExistence type="predicted"/>
<protein>
    <submittedName>
        <fullName evidence="1">Uncharacterized protein</fullName>
    </submittedName>
</protein>
<sequence length="49" mass="5502">LTDHNLDDGVLEEITKEGHLSGTQPEACWSLDTNAMEDAMEYLEKHNIS</sequence>
<dbReference type="Proteomes" id="UP000186601">
    <property type="component" value="Unassembled WGS sequence"/>
</dbReference>
<organism evidence="1 2">
    <name type="scientific">Hermanssonia centrifuga</name>
    <dbReference type="NCBI Taxonomy" id="98765"/>
    <lineage>
        <taxon>Eukaryota</taxon>
        <taxon>Fungi</taxon>
        <taxon>Dikarya</taxon>
        <taxon>Basidiomycota</taxon>
        <taxon>Agaricomycotina</taxon>
        <taxon>Agaricomycetes</taxon>
        <taxon>Polyporales</taxon>
        <taxon>Meruliaceae</taxon>
        <taxon>Hermanssonia</taxon>
    </lineage>
</organism>
<evidence type="ECO:0000313" key="1">
    <source>
        <dbReference type="EMBL" id="PSR77313.1"/>
    </source>
</evidence>
<dbReference type="AlphaFoldDB" id="A0A2R6NV20"/>
<dbReference type="EMBL" id="MLYV02000800">
    <property type="protein sequence ID" value="PSR77313.1"/>
    <property type="molecule type" value="Genomic_DNA"/>
</dbReference>
<accession>A0A2R6NV20</accession>
<keyword evidence="2" id="KW-1185">Reference proteome</keyword>
<gene>
    <name evidence="1" type="ORF">PHLCEN_2v7959</name>
</gene>